<gene>
    <name evidence="2" type="ORF">SAMN05192529_10360</name>
</gene>
<dbReference type="PROSITE" id="PS51257">
    <property type="entry name" value="PROKAR_LIPOPROTEIN"/>
    <property type="match status" value="1"/>
</dbReference>
<accession>A0A1H3WIN0</accession>
<evidence type="ECO:0000313" key="2">
    <source>
        <dbReference type="EMBL" id="SDZ86973.1"/>
    </source>
</evidence>
<evidence type="ECO:0008006" key="4">
    <source>
        <dbReference type="Google" id="ProtNLM"/>
    </source>
</evidence>
<dbReference type="AlphaFoldDB" id="A0A1H3WIN0"/>
<feature type="chain" id="PRO_5011581514" description="Alpha-L-arabinofuranosidase" evidence="1">
    <location>
        <begin position="20"/>
        <end position="590"/>
    </location>
</feature>
<keyword evidence="1" id="KW-0732">Signal</keyword>
<organism evidence="2 3">
    <name type="scientific">Arachidicoccus rhizosphaerae</name>
    <dbReference type="NCBI Taxonomy" id="551991"/>
    <lineage>
        <taxon>Bacteria</taxon>
        <taxon>Pseudomonadati</taxon>
        <taxon>Bacteroidota</taxon>
        <taxon>Chitinophagia</taxon>
        <taxon>Chitinophagales</taxon>
        <taxon>Chitinophagaceae</taxon>
        <taxon>Arachidicoccus</taxon>
    </lineage>
</organism>
<dbReference type="EMBL" id="FNQY01000003">
    <property type="protein sequence ID" value="SDZ86973.1"/>
    <property type="molecule type" value="Genomic_DNA"/>
</dbReference>
<dbReference type="STRING" id="551991.SAMN05192529_10360"/>
<proteinExistence type="predicted"/>
<sequence length="590" mass="63718">MKKCKFPAILFLIVPVAFFSCSKSGSLNSGDPNTSGDSTKTGSVTDTIIATPNNPDFAKTIGFFGDSWTAKTFSVPNSVTATVAVGTNTSTVTVDMSKVLTKVSNNIYGNNTNLWMGQFVTQPTLLNYITDLAPHILRGPAGSNSDVYFFNALWNEPPADAPEEIYENNVLSDYGYWYGKNTQSWTFSLDNYYDVLSETSSEGILTVNYGYARYGTSADPVAAAAHLAADWVRYDNGRTKYWEIGNECYGSWEAGYRIDPSKNKDGQPEIITGELYGNHFKVFADSMRVAAAEVGKTIYIGAVVLDAAPASWADNTNQTWNQEVFTTAGADADFFVVHDYFTDYNTNSSAADILASATSIPGKAMTYLKSQLSTYGIADKPIAMTEWNIQAVGSKQQVSNIAGVHAVITLAEFIKNEFGEASRWDLANGWNNGDDMGMFSNSAGGAEPGASDWNPRPAFYYMYYFQKCFGDRMVNATVSADASILAYGSSFASGECGVILINKGSTAKTVSVKLDNFLPGDNYYWYTLNGGTDNGDFSTQVYINGTAPSGSTGGPLSYSSIKANAAKISDGMKFNLPAYSATFVVASSKK</sequence>
<protein>
    <recommendedName>
        <fullName evidence="4">Alpha-L-arabinofuranosidase</fullName>
    </recommendedName>
</protein>
<name>A0A1H3WIN0_9BACT</name>
<keyword evidence="3" id="KW-1185">Reference proteome</keyword>
<feature type="signal peptide" evidence="1">
    <location>
        <begin position="1"/>
        <end position="19"/>
    </location>
</feature>
<dbReference type="InterPro" id="IPR013780">
    <property type="entry name" value="Glyco_hydro_b"/>
</dbReference>
<dbReference type="InterPro" id="IPR017853">
    <property type="entry name" value="GH"/>
</dbReference>
<evidence type="ECO:0000313" key="3">
    <source>
        <dbReference type="Proteomes" id="UP000199041"/>
    </source>
</evidence>
<reference evidence="2 3" key="1">
    <citation type="submission" date="2016-10" db="EMBL/GenBank/DDBJ databases">
        <authorList>
            <person name="de Groot N.N."/>
        </authorList>
    </citation>
    <scope>NUCLEOTIDE SEQUENCE [LARGE SCALE GENOMIC DNA]</scope>
    <source>
        <strain evidence="2 3">Vu-144</strain>
    </source>
</reference>
<dbReference type="Gene3D" id="3.20.20.80">
    <property type="entry name" value="Glycosidases"/>
    <property type="match status" value="1"/>
</dbReference>
<dbReference type="Proteomes" id="UP000199041">
    <property type="component" value="Unassembled WGS sequence"/>
</dbReference>
<dbReference type="Gene3D" id="2.60.40.1180">
    <property type="entry name" value="Golgi alpha-mannosidase II"/>
    <property type="match status" value="1"/>
</dbReference>
<evidence type="ECO:0000256" key="1">
    <source>
        <dbReference type="SAM" id="SignalP"/>
    </source>
</evidence>
<dbReference type="SUPFAM" id="SSF51445">
    <property type="entry name" value="(Trans)glycosidases"/>
    <property type="match status" value="1"/>
</dbReference>